<dbReference type="EMBL" id="CADIKK010000005">
    <property type="protein sequence ID" value="CAB3782127.1"/>
    <property type="molecule type" value="Genomic_DNA"/>
</dbReference>
<proteinExistence type="predicted"/>
<dbReference type="Proteomes" id="UP000494365">
    <property type="component" value="Unassembled WGS sequence"/>
</dbReference>
<accession>A0A6S7CKN4</accession>
<name>A0A6S7CKN4_9BURK</name>
<evidence type="ECO:0000313" key="1">
    <source>
        <dbReference type="EMBL" id="CAB3782127.1"/>
    </source>
</evidence>
<reference evidence="1 2" key="1">
    <citation type="submission" date="2020-04" db="EMBL/GenBank/DDBJ databases">
        <authorList>
            <person name="De Canck E."/>
        </authorList>
    </citation>
    <scope>NUCLEOTIDE SEQUENCE [LARGE SCALE GENOMIC DNA]</scope>
    <source>
        <strain evidence="1 2">LMG 28614</strain>
    </source>
</reference>
<evidence type="ECO:0000313" key="2">
    <source>
        <dbReference type="Proteomes" id="UP000494365"/>
    </source>
</evidence>
<sequence length="54" mass="5781">MSRFSFRRAARSHGVVGDIAAQAGKLGIEICDVSGHVEEVGGRHWGGVRIGYQV</sequence>
<protein>
    <submittedName>
        <fullName evidence="1">Uncharacterized protein</fullName>
    </submittedName>
</protein>
<gene>
    <name evidence="1" type="ORF">LMG28614_01375</name>
</gene>
<dbReference type="AlphaFoldDB" id="A0A6S7CKN4"/>
<keyword evidence="2" id="KW-1185">Reference proteome</keyword>
<organism evidence="1 2">
    <name type="scientific">Paraburkholderia ultramafica</name>
    <dbReference type="NCBI Taxonomy" id="1544867"/>
    <lineage>
        <taxon>Bacteria</taxon>
        <taxon>Pseudomonadati</taxon>
        <taxon>Pseudomonadota</taxon>
        <taxon>Betaproteobacteria</taxon>
        <taxon>Burkholderiales</taxon>
        <taxon>Burkholderiaceae</taxon>
        <taxon>Paraburkholderia</taxon>
    </lineage>
</organism>